<reference evidence="1 2" key="1">
    <citation type="submission" date="2017-03" db="EMBL/GenBank/DDBJ databases">
        <title>Genomes of endolithic fungi from Antarctica.</title>
        <authorList>
            <person name="Coleine C."/>
            <person name="Masonjones S."/>
            <person name="Stajich J.E."/>
        </authorList>
    </citation>
    <scope>NUCLEOTIDE SEQUENCE [LARGE SCALE GENOMIC DNA]</scope>
    <source>
        <strain evidence="1 2">CCFEE 6315</strain>
    </source>
</reference>
<accession>A0A4V5N611</accession>
<dbReference type="AlphaFoldDB" id="A0A4V5N611"/>
<dbReference type="OrthoDB" id="5356974at2759"/>
<proteinExistence type="predicted"/>
<dbReference type="Proteomes" id="UP000308549">
    <property type="component" value="Unassembled WGS sequence"/>
</dbReference>
<dbReference type="Gene3D" id="2.40.110.10">
    <property type="entry name" value="Butyryl-CoA Dehydrogenase, subunit A, domain 2"/>
    <property type="match status" value="1"/>
</dbReference>
<organism evidence="1 2">
    <name type="scientific">Salinomyces thailandicus</name>
    <dbReference type="NCBI Taxonomy" id="706561"/>
    <lineage>
        <taxon>Eukaryota</taxon>
        <taxon>Fungi</taxon>
        <taxon>Dikarya</taxon>
        <taxon>Ascomycota</taxon>
        <taxon>Pezizomycotina</taxon>
        <taxon>Dothideomycetes</taxon>
        <taxon>Dothideomycetidae</taxon>
        <taxon>Mycosphaerellales</taxon>
        <taxon>Teratosphaeriaceae</taxon>
        <taxon>Salinomyces</taxon>
    </lineage>
</organism>
<dbReference type="EMBL" id="NAJL01000048">
    <property type="protein sequence ID" value="TKA24059.1"/>
    <property type="molecule type" value="Genomic_DNA"/>
</dbReference>
<dbReference type="InterPro" id="IPR046373">
    <property type="entry name" value="Acyl-CoA_Oxase/DH_mid-dom_sf"/>
</dbReference>
<dbReference type="Gene3D" id="1.20.140.10">
    <property type="entry name" value="Butyryl-CoA Dehydrogenase, subunit A, domain 3"/>
    <property type="match status" value="1"/>
</dbReference>
<comment type="caution">
    <text evidence="1">The sequence shown here is derived from an EMBL/GenBank/DDBJ whole genome shotgun (WGS) entry which is preliminary data.</text>
</comment>
<evidence type="ECO:0000313" key="2">
    <source>
        <dbReference type="Proteomes" id="UP000308549"/>
    </source>
</evidence>
<protein>
    <submittedName>
        <fullName evidence="1">Uncharacterized protein</fullName>
    </submittedName>
</protein>
<dbReference type="SUPFAM" id="SSF56645">
    <property type="entry name" value="Acyl-CoA dehydrogenase NM domain-like"/>
    <property type="match status" value="1"/>
</dbReference>
<keyword evidence="2" id="KW-1185">Reference proteome</keyword>
<dbReference type="InterPro" id="IPR009100">
    <property type="entry name" value="AcylCoA_DH/oxidase_NM_dom_sf"/>
</dbReference>
<sequence>MKTQRSDTTTTTRPEQRYALLKSTDLFEVLGPTKYGGGANVVGHDEQQDSVQQAIVGNPISSEELLTDLLVPEGVREGTDYQVFTVVKTDQPGMNFSHNWDSLGLTESVSVTIQNTRVPWSHALGWDPCTKQPVADILKIPFATMLLPTIQLVFNNFYLGMSKGALDAATNYTVQHTRAYFFERYGGLKAHVLATEVLYNCAGTAITGVYADAAPHSSTLLSASPATNGICLAV</sequence>
<evidence type="ECO:0000313" key="1">
    <source>
        <dbReference type="EMBL" id="TKA24059.1"/>
    </source>
</evidence>
<gene>
    <name evidence="1" type="ORF">B0A50_06950</name>
</gene>
<dbReference type="GO" id="GO:0016627">
    <property type="term" value="F:oxidoreductase activity, acting on the CH-CH group of donors"/>
    <property type="evidence" value="ECO:0007669"/>
    <property type="project" value="InterPro"/>
</dbReference>
<name>A0A4V5N611_9PEZI</name>